<dbReference type="PANTHER" id="PTHR22926:SF3">
    <property type="entry name" value="UNDECAPRENYL-PHOSPHATE ALPHA-N-ACETYLGLUCOSAMINYL 1-PHOSPHATE TRANSFERASE"/>
    <property type="match status" value="1"/>
</dbReference>
<dbReference type="CDD" id="cd06854">
    <property type="entry name" value="GT_WbpL_WbcO_like"/>
    <property type="match status" value="1"/>
</dbReference>
<evidence type="ECO:0000256" key="3">
    <source>
        <dbReference type="ARBA" id="ARBA00022679"/>
    </source>
</evidence>
<comment type="caution">
    <text evidence="8">The sequence shown here is derived from an EMBL/GenBank/DDBJ whole genome shotgun (WGS) entry which is preliminary data.</text>
</comment>
<keyword evidence="4 7" id="KW-0812">Transmembrane</keyword>
<keyword evidence="2" id="KW-1003">Cell membrane</keyword>
<evidence type="ECO:0000256" key="7">
    <source>
        <dbReference type="SAM" id="Phobius"/>
    </source>
</evidence>
<feature type="transmembrane region" description="Helical" evidence="7">
    <location>
        <begin position="75"/>
        <end position="92"/>
    </location>
</feature>
<feature type="transmembrane region" description="Helical" evidence="7">
    <location>
        <begin position="47"/>
        <end position="68"/>
    </location>
</feature>
<comment type="subcellular location">
    <subcellularLocation>
        <location evidence="1">Cell membrane</location>
        <topology evidence="1">Multi-pass membrane protein</topology>
    </subcellularLocation>
</comment>
<proteinExistence type="predicted"/>
<dbReference type="Proteomes" id="UP000760480">
    <property type="component" value="Unassembled WGS sequence"/>
</dbReference>
<evidence type="ECO:0000256" key="6">
    <source>
        <dbReference type="ARBA" id="ARBA00023136"/>
    </source>
</evidence>
<evidence type="ECO:0000256" key="4">
    <source>
        <dbReference type="ARBA" id="ARBA00022692"/>
    </source>
</evidence>
<feature type="transmembrane region" description="Helical" evidence="7">
    <location>
        <begin position="314"/>
        <end position="332"/>
    </location>
</feature>
<name>A0ABX1TJQ0_9GAMM</name>
<feature type="transmembrane region" description="Helical" evidence="7">
    <location>
        <begin position="208"/>
        <end position="229"/>
    </location>
</feature>
<organism evidence="8 9">
    <name type="scientific">Candidatus Competibacter phosphatis</name>
    <dbReference type="NCBI Taxonomy" id="221280"/>
    <lineage>
        <taxon>Bacteria</taxon>
        <taxon>Pseudomonadati</taxon>
        <taxon>Pseudomonadota</taxon>
        <taxon>Gammaproteobacteria</taxon>
        <taxon>Candidatus Competibacteraceae</taxon>
        <taxon>Candidatus Competibacter</taxon>
    </lineage>
</organism>
<evidence type="ECO:0000313" key="9">
    <source>
        <dbReference type="Proteomes" id="UP000760480"/>
    </source>
</evidence>
<sequence>MDVMTSGPVLALFASLVLSSCLARHTFSLQVLDRPNARSLHGQPVPRTGGLAVLGGILVGVSIMLLGGTSRSMQISSLILAGLVPLVLVSFQDDRVGVPARWRILVHLLAAVSLLAGDLAPGSLALPGLSLALPAWVAILLVLLFVVWMINLYNFMDGMDGFAGGMATIGFSALAWLGWADAGFATFCLIVAAASAGFLVHNFPPARIFLGDTGSTALGFLAAAFSLWGAKDGLFPFWVALLVFSPFIVDATVTLLRRLLRGEKVWEAHRSHYYQRLVLLGWGHRRTVLTEYALMLACASSALLAVRLPPVGQISLAMAWGLIYGFLMWGVGRLERRRATVSAP</sequence>
<dbReference type="InterPro" id="IPR000715">
    <property type="entry name" value="Glycosyl_transferase_4"/>
</dbReference>
<evidence type="ECO:0000256" key="2">
    <source>
        <dbReference type="ARBA" id="ARBA00022475"/>
    </source>
</evidence>
<evidence type="ECO:0000256" key="5">
    <source>
        <dbReference type="ARBA" id="ARBA00022989"/>
    </source>
</evidence>
<dbReference type="PANTHER" id="PTHR22926">
    <property type="entry name" value="PHOSPHO-N-ACETYLMURAMOYL-PENTAPEPTIDE-TRANSFERASE"/>
    <property type="match status" value="1"/>
</dbReference>
<keyword evidence="5 7" id="KW-1133">Transmembrane helix</keyword>
<accession>A0ABX1TJQ0</accession>
<feature type="transmembrane region" description="Helical" evidence="7">
    <location>
        <begin position="133"/>
        <end position="156"/>
    </location>
</feature>
<gene>
    <name evidence="8" type="ORF">E4P82_06745</name>
</gene>
<reference evidence="8 9" key="1">
    <citation type="submission" date="2019-03" db="EMBL/GenBank/DDBJ databases">
        <title>Metabolic reconstructions from genomes of highly enriched 'Candidatus Accumulibacter' and 'Candidatus Competibacter' bioreactor populations.</title>
        <authorList>
            <person name="Annavajhala M.K."/>
            <person name="Welles L."/>
            <person name="Abbas B."/>
            <person name="Sorokin D."/>
            <person name="Park H."/>
            <person name="Van Loosdrecht M."/>
            <person name="Chandran K."/>
        </authorList>
    </citation>
    <scope>NUCLEOTIDE SEQUENCE [LARGE SCALE GENOMIC DNA]</scope>
    <source>
        <strain evidence="8 9">SBR_G</strain>
    </source>
</reference>
<feature type="transmembrane region" description="Helical" evidence="7">
    <location>
        <begin position="104"/>
        <end position="126"/>
    </location>
</feature>
<keyword evidence="9" id="KW-1185">Reference proteome</keyword>
<protein>
    <submittedName>
        <fullName evidence="8">Glycosyltransferase family 4 protein</fullName>
    </submittedName>
</protein>
<keyword evidence="6 7" id="KW-0472">Membrane</keyword>
<evidence type="ECO:0000313" key="8">
    <source>
        <dbReference type="EMBL" id="NMQ18932.1"/>
    </source>
</evidence>
<feature type="transmembrane region" description="Helical" evidence="7">
    <location>
        <begin position="289"/>
        <end position="308"/>
    </location>
</feature>
<feature type="transmembrane region" description="Helical" evidence="7">
    <location>
        <begin position="235"/>
        <end position="256"/>
    </location>
</feature>
<dbReference type="EMBL" id="SPMZ01000017">
    <property type="protein sequence ID" value="NMQ18932.1"/>
    <property type="molecule type" value="Genomic_DNA"/>
</dbReference>
<feature type="transmembrane region" description="Helical" evidence="7">
    <location>
        <begin position="176"/>
        <end position="201"/>
    </location>
</feature>
<evidence type="ECO:0000256" key="1">
    <source>
        <dbReference type="ARBA" id="ARBA00004651"/>
    </source>
</evidence>
<keyword evidence="3" id="KW-0808">Transferase</keyword>
<dbReference type="Pfam" id="PF00953">
    <property type="entry name" value="Glycos_transf_4"/>
    <property type="match status" value="1"/>
</dbReference>